<evidence type="ECO:0000313" key="5">
    <source>
        <dbReference type="Proteomes" id="UP000533269"/>
    </source>
</evidence>
<evidence type="ECO:0000256" key="3">
    <source>
        <dbReference type="SAM" id="Phobius"/>
    </source>
</evidence>
<keyword evidence="3" id="KW-0472">Membrane</keyword>
<dbReference type="GO" id="GO:0051301">
    <property type="term" value="P:cell division"/>
    <property type="evidence" value="ECO:0007669"/>
    <property type="project" value="UniProtKB-KW"/>
</dbReference>
<keyword evidence="3" id="KW-0812">Transmembrane</keyword>
<feature type="region of interest" description="Disordered" evidence="2">
    <location>
        <begin position="1"/>
        <end position="66"/>
    </location>
</feature>
<feature type="region of interest" description="Disordered" evidence="2">
    <location>
        <begin position="188"/>
        <end position="212"/>
    </location>
</feature>
<feature type="compositionally biased region" description="Low complexity" evidence="2">
    <location>
        <begin position="1"/>
        <end position="58"/>
    </location>
</feature>
<dbReference type="EMBL" id="JACHVY010000001">
    <property type="protein sequence ID" value="MBB2900252.1"/>
    <property type="molecule type" value="Genomic_DNA"/>
</dbReference>
<evidence type="ECO:0000256" key="2">
    <source>
        <dbReference type="SAM" id="MobiDB-lite"/>
    </source>
</evidence>
<sequence>MGSRRPTAPRSPSRTGGAAGRSGAPRPGAGRGPGSPRRTTTGPATRPAPAARGRSGATMSAADRRRTRGPRVLVLAVVALLLAIFLLPSLQKWLEQRSEIGRLDAQISQQREDLAAAQAQEERWQDDAYVVAQARERLRYVKPGEVPYVVDGTTDADEVPPQQAATTVPKPSAAWYENVWESLRLAGNPDELAPSRTPGLGATSSSSSDTTP</sequence>
<feature type="region of interest" description="Disordered" evidence="2">
    <location>
        <begin position="151"/>
        <end position="170"/>
    </location>
</feature>
<keyword evidence="3" id="KW-1133">Transmembrane helix</keyword>
<protein>
    <submittedName>
        <fullName evidence="4">Cell division protein FtsB</fullName>
    </submittedName>
</protein>
<gene>
    <name evidence="4" type="ORF">FHR75_001040</name>
</gene>
<proteinExistence type="predicted"/>
<evidence type="ECO:0000256" key="1">
    <source>
        <dbReference type="SAM" id="Coils"/>
    </source>
</evidence>
<evidence type="ECO:0000313" key="4">
    <source>
        <dbReference type="EMBL" id="MBB2900252.1"/>
    </source>
</evidence>
<dbReference type="AlphaFoldDB" id="A0A7W4TKP4"/>
<keyword evidence="4" id="KW-0131">Cell cycle</keyword>
<feature type="transmembrane region" description="Helical" evidence="3">
    <location>
        <begin position="72"/>
        <end position="90"/>
    </location>
</feature>
<dbReference type="InterPro" id="IPR007060">
    <property type="entry name" value="FtsL/DivIC"/>
</dbReference>
<feature type="compositionally biased region" description="Polar residues" evidence="2">
    <location>
        <begin position="202"/>
        <end position="212"/>
    </location>
</feature>
<organism evidence="4 5">
    <name type="scientific">Kineococcus radiotolerans</name>
    <dbReference type="NCBI Taxonomy" id="131568"/>
    <lineage>
        <taxon>Bacteria</taxon>
        <taxon>Bacillati</taxon>
        <taxon>Actinomycetota</taxon>
        <taxon>Actinomycetes</taxon>
        <taxon>Kineosporiales</taxon>
        <taxon>Kineosporiaceae</taxon>
        <taxon>Kineococcus</taxon>
    </lineage>
</organism>
<reference evidence="4 5" key="2">
    <citation type="submission" date="2020-08" db="EMBL/GenBank/DDBJ databases">
        <authorList>
            <person name="Partida-Martinez L."/>
            <person name="Huntemann M."/>
            <person name="Clum A."/>
            <person name="Wang J."/>
            <person name="Palaniappan K."/>
            <person name="Ritter S."/>
            <person name="Chen I.-M."/>
            <person name="Stamatis D."/>
            <person name="Reddy T."/>
            <person name="O'Malley R."/>
            <person name="Daum C."/>
            <person name="Shapiro N."/>
            <person name="Ivanova N."/>
            <person name="Kyrpides N."/>
            <person name="Woyke T."/>
        </authorList>
    </citation>
    <scope>NUCLEOTIDE SEQUENCE [LARGE SCALE GENOMIC DNA]</scope>
    <source>
        <strain evidence="4 5">AS2.23</strain>
    </source>
</reference>
<dbReference type="RefSeq" id="WP_012084586.1">
    <property type="nucleotide sequence ID" value="NZ_JACHVY010000001.1"/>
</dbReference>
<name>A0A7W4TKP4_KINRA</name>
<comment type="caution">
    <text evidence="4">The sequence shown here is derived from an EMBL/GenBank/DDBJ whole genome shotgun (WGS) entry which is preliminary data.</text>
</comment>
<dbReference type="OMA" id="DRWYDTL"/>
<keyword evidence="4" id="KW-0132">Cell division</keyword>
<dbReference type="Pfam" id="PF04977">
    <property type="entry name" value="DivIC"/>
    <property type="match status" value="1"/>
</dbReference>
<keyword evidence="1" id="KW-0175">Coiled coil</keyword>
<feature type="coiled-coil region" evidence="1">
    <location>
        <begin position="100"/>
        <end position="127"/>
    </location>
</feature>
<dbReference type="Proteomes" id="UP000533269">
    <property type="component" value="Unassembled WGS sequence"/>
</dbReference>
<reference evidence="4 5" key="1">
    <citation type="submission" date="2020-08" db="EMBL/GenBank/DDBJ databases">
        <title>The Agave Microbiome: Exploring the role of microbial communities in plant adaptations to desert environments.</title>
        <authorList>
            <person name="Partida-Martinez L.P."/>
        </authorList>
    </citation>
    <scope>NUCLEOTIDE SEQUENCE [LARGE SCALE GENOMIC DNA]</scope>
    <source>
        <strain evidence="4 5">AS2.23</strain>
    </source>
</reference>
<accession>A0A7W4TKP4</accession>